<evidence type="ECO:0000256" key="6">
    <source>
        <dbReference type="ARBA" id="ARBA00023040"/>
    </source>
</evidence>
<feature type="transmembrane region" description="Helical" evidence="10">
    <location>
        <begin position="110"/>
        <end position="130"/>
    </location>
</feature>
<keyword evidence="3" id="KW-0589">Pheromone response</keyword>
<organism evidence="11 12">
    <name type="scientific">Rhizoctonia solani</name>
    <dbReference type="NCBI Taxonomy" id="456999"/>
    <lineage>
        <taxon>Eukaryota</taxon>
        <taxon>Fungi</taxon>
        <taxon>Dikarya</taxon>
        <taxon>Basidiomycota</taxon>
        <taxon>Agaricomycotina</taxon>
        <taxon>Agaricomycetes</taxon>
        <taxon>Cantharellales</taxon>
        <taxon>Ceratobasidiaceae</taxon>
        <taxon>Rhizoctonia</taxon>
    </lineage>
</organism>
<keyword evidence="8" id="KW-0675">Receptor</keyword>
<feature type="transmembrane region" description="Helical" evidence="10">
    <location>
        <begin position="150"/>
        <end position="180"/>
    </location>
</feature>
<dbReference type="PANTHER" id="PTHR28097">
    <property type="entry name" value="PHEROMONE A FACTOR RECEPTOR"/>
    <property type="match status" value="1"/>
</dbReference>
<proteinExistence type="inferred from homology"/>
<dbReference type="Proteomes" id="UP000663843">
    <property type="component" value="Unassembled WGS sequence"/>
</dbReference>
<sequence>MRPELTVVSFICTFLVLIPLPWHWRARNIPTLSLIFWLTAVNFPRAISTIIWAGNTNDSAPVWCDIVTRLHMGANWAFGASAIPLCRYLSRVSSPYHQVENARERRRRMIFEIVMCWVLPLIGVVLYYVVQHHRYDIYEDFGCFPAFRPTVVATLIVNVPPVIFALITLVYAAIALRWFIQRRTQFETSLQSNDSGLTISRYLRLVLFSITMMLAGMAMTTFVLINSVVSDEFESWISWDFTHANWNSIDQLARDLVPEAYWSSTLLVWYLVPITSIIFFAFFGCVGELKVEYMGYFDFVKTRVLRIKHKPQPVSPTS</sequence>
<keyword evidence="5 10" id="KW-1133">Transmembrane helix</keyword>
<evidence type="ECO:0000256" key="9">
    <source>
        <dbReference type="ARBA" id="ARBA00023224"/>
    </source>
</evidence>
<dbReference type="InterPro" id="IPR001499">
    <property type="entry name" value="GPCR_STE3"/>
</dbReference>
<name>A0A8H2X445_9AGAM</name>
<feature type="transmembrane region" description="Helical" evidence="10">
    <location>
        <begin position="73"/>
        <end position="90"/>
    </location>
</feature>
<evidence type="ECO:0000313" key="12">
    <source>
        <dbReference type="Proteomes" id="UP000663843"/>
    </source>
</evidence>
<dbReference type="GO" id="GO:0000750">
    <property type="term" value="P:pheromone-dependent signal transduction involved in conjugation with cellular fusion"/>
    <property type="evidence" value="ECO:0007669"/>
    <property type="project" value="TreeGrafter"/>
</dbReference>
<keyword evidence="9" id="KW-0807">Transducer</keyword>
<dbReference type="GO" id="GO:0004933">
    <property type="term" value="F:mating-type a-factor pheromone receptor activity"/>
    <property type="evidence" value="ECO:0007669"/>
    <property type="project" value="InterPro"/>
</dbReference>
<evidence type="ECO:0000256" key="1">
    <source>
        <dbReference type="ARBA" id="ARBA00004141"/>
    </source>
</evidence>
<dbReference type="EMBL" id="CAJMWT010001703">
    <property type="protein sequence ID" value="CAE6416009.1"/>
    <property type="molecule type" value="Genomic_DNA"/>
</dbReference>
<keyword evidence="4 10" id="KW-0812">Transmembrane</keyword>
<dbReference type="PRINTS" id="PR00900">
    <property type="entry name" value="PHEROMONEAR"/>
</dbReference>
<gene>
    <name evidence="11" type="ORF">RDB_LOCUS48658</name>
</gene>
<dbReference type="InterPro" id="IPR001546">
    <property type="entry name" value="GPCR_Pheromne_A_rcpt"/>
</dbReference>
<keyword evidence="7 10" id="KW-0472">Membrane</keyword>
<evidence type="ECO:0000256" key="2">
    <source>
        <dbReference type="ARBA" id="ARBA00011085"/>
    </source>
</evidence>
<feature type="transmembrane region" description="Helical" evidence="10">
    <location>
        <begin position="6"/>
        <end position="22"/>
    </location>
</feature>
<evidence type="ECO:0000313" key="11">
    <source>
        <dbReference type="EMBL" id="CAE6416009.1"/>
    </source>
</evidence>
<dbReference type="Gene3D" id="1.20.1070.10">
    <property type="entry name" value="Rhodopsin 7-helix transmembrane proteins"/>
    <property type="match status" value="1"/>
</dbReference>
<evidence type="ECO:0000256" key="7">
    <source>
        <dbReference type="ARBA" id="ARBA00023136"/>
    </source>
</evidence>
<evidence type="ECO:0000256" key="10">
    <source>
        <dbReference type="SAM" id="Phobius"/>
    </source>
</evidence>
<dbReference type="Pfam" id="PF02076">
    <property type="entry name" value="STE3"/>
    <property type="match status" value="1"/>
</dbReference>
<dbReference type="AlphaFoldDB" id="A0A8H2X445"/>
<feature type="transmembrane region" description="Helical" evidence="10">
    <location>
        <begin position="34"/>
        <end position="53"/>
    </location>
</feature>
<dbReference type="CDD" id="cd14966">
    <property type="entry name" value="7tmD_STE3"/>
    <property type="match status" value="1"/>
</dbReference>
<keyword evidence="6" id="KW-0297">G-protein coupled receptor</keyword>
<evidence type="ECO:0000256" key="4">
    <source>
        <dbReference type="ARBA" id="ARBA00022692"/>
    </source>
</evidence>
<comment type="subcellular location">
    <subcellularLocation>
        <location evidence="1">Membrane</location>
        <topology evidence="1">Multi-pass membrane protein</topology>
    </subcellularLocation>
</comment>
<reference evidence="11" key="1">
    <citation type="submission" date="2021-01" db="EMBL/GenBank/DDBJ databases">
        <authorList>
            <person name="Kaushik A."/>
        </authorList>
    </citation>
    <scope>NUCLEOTIDE SEQUENCE</scope>
    <source>
        <strain evidence="11">AG2-2IIIB</strain>
    </source>
</reference>
<feature type="transmembrane region" description="Helical" evidence="10">
    <location>
        <begin position="201"/>
        <end position="225"/>
    </location>
</feature>
<feature type="transmembrane region" description="Helical" evidence="10">
    <location>
        <begin position="267"/>
        <end position="286"/>
    </location>
</feature>
<dbReference type="GO" id="GO:0005886">
    <property type="term" value="C:plasma membrane"/>
    <property type="evidence" value="ECO:0007669"/>
    <property type="project" value="TreeGrafter"/>
</dbReference>
<dbReference type="PRINTS" id="PR00899">
    <property type="entry name" value="GPCRSTE3"/>
</dbReference>
<comment type="similarity">
    <text evidence="2">Belongs to the G-protein coupled receptor 4 family.</text>
</comment>
<dbReference type="PANTHER" id="PTHR28097:SF1">
    <property type="entry name" value="PHEROMONE A FACTOR RECEPTOR"/>
    <property type="match status" value="1"/>
</dbReference>
<accession>A0A8H2X445</accession>
<comment type="caution">
    <text evidence="11">The sequence shown here is derived from an EMBL/GenBank/DDBJ whole genome shotgun (WGS) entry which is preliminary data.</text>
</comment>
<protein>
    <recommendedName>
        <fullName evidence="13">Pheromone B beta 1 receptor [Schizophyllum commune]</fullName>
    </recommendedName>
</protein>
<evidence type="ECO:0000256" key="3">
    <source>
        <dbReference type="ARBA" id="ARBA00022507"/>
    </source>
</evidence>
<evidence type="ECO:0000256" key="5">
    <source>
        <dbReference type="ARBA" id="ARBA00022989"/>
    </source>
</evidence>
<evidence type="ECO:0000256" key="8">
    <source>
        <dbReference type="ARBA" id="ARBA00023170"/>
    </source>
</evidence>
<evidence type="ECO:0008006" key="13">
    <source>
        <dbReference type="Google" id="ProtNLM"/>
    </source>
</evidence>